<protein>
    <recommendedName>
        <fullName evidence="1">Endonuclease/exonuclease/phosphatase domain-containing protein</fullName>
    </recommendedName>
</protein>
<dbReference type="GO" id="GO:0003824">
    <property type="term" value="F:catalytic activity"/>
    <property type="evidence" value="ECO:0007669"/>
    <property type="project" value="InterPro"/>
</dbReference>
<reference evidence="2 3" key="1">
    <citation type="journal article" date="2019" name="Sci. Rep.">
        <title>Orb-weaving spider Araneus ventricosus genome elucidates the spidroin gene catalogue.</title>
        <authorList>
            <person name="Kono N."/>
            <person name="Nakamura H."/>
            <person name="Ohtoshi R."/>
            <person name="Moran D.A.P."/>
            <person name="Shinohara A."/>
            <person name="Yoshida Y."/>
            <person name="Fujiwara M."/>
            <person name="Mori M."/>
            <person name="Tomita M."/>
            <person name="Arakawa K."/>
        </authorList>
    </citation>
    <scope>NUCLEOTIDE SEQUENCE [LARGE SCALE GENOMIC DNA]</scope>
</reference>
<dbReference type="InterPro" id="IPR005135">
    <property type="entry name" value="Endo/exonuclease/phosphatase"/>
</dbReference>
<dbReference type="Proteomes" id="UP000499080">
    <property type="component" value="Unassembled WGS sequence"/>
</dbReference>
<dbReference type="InterPro" id="IPR036691">
    <property type="entry name" value="Endo/exonu/phosph_ase_sf"/>
</dbReference>
<name>A0A4Y2FRE9_ARAVE</name>
<dbReference type="Gene3D" id="3.60.10.10">
    <property type="entry name" value="Endonuclease/exonuclease/phosphatase"/>
    <property type="match status" value="1"/>
</dbReference>
<keyword evidence="3" id="KW-1185">Reference proteome</keyword>
<dbReference type="SUPFAM" id="SSF56219">
    <property type="entry name" value="DNase I-like"/>
    <property type="match status" value="1"/>
</dbReference>
<dbReference type="OrthoDB" id="3264871at2759"/>
<dbReference type="Pfam" id="PF14529">
    <property type="entry name" value="Exo_endo_phos_2"/>
    <property type="match status" value="1"/>
</dbReference>
<evidence type="ECO:0000259" key="1">
    <source>
        <dbReference type="Pfam" id="PF14529"/>
    </source>
</evidence>
<evidence type="ECO:0000313" key="3">
    <source>
        <dbReference type="Proteomes" id="UP000499080"/>
    </source>
</evidence>
<comment type="caution">
    <text evidence="2">The sequence shown here is derived from an EMBL/GenBank/DDBJ whole genome shotgun (WGS) entry which is preliminary data.</text>
</comment>
<dbReference type="EMBL" id="BGPR01001034">
    <property type="protein sequence ID" value="GBM43587.1"/>
    <property type="molecule type" value="Genomic_DNA"/>
</dbReference>
<evidence type="ECO:0000313" key="2">
    <source>
        <dbReference type="EMBL" id="GBM43587.1"/>
    </source>
</evidence>
<gene>
    <name evidence="2" type="ORF">AVEN_67095_1</name>
</gene>
<dbReference type="PANTHER" id="PTHR33273:SF4">
    <property type="entry name" value="ENDONUCLEASE_EXONUCLEASE_PHOSPHATASE DOMAIN-CONTAINING PROTEIN"/>
    <property type="match status" value="1"/>
</dbReference>
<dbReference type="PANTHER" id="PTHR33273">
    <property type="entry name" value="DOMAIN-CONTAINING PROTEIN, PUTATIVE-RELATED"/>
    <property type="match status" value="1"/>
</dbReference>
<sequence>MTFVSWNCHGFRNKSSTLKDIINSYKPACIALQETYIGDNDTVNIRDYSIFSNTGSSTRTSGGVALTVANDIPSSCLNLNTNLQAVAVLLHIKSAITICSLYLPPHQTIHQTELNNLISELPSPFLILGELNGHSPLWGETETNSRGRQIQQLLADHSICLLNNNVKTHFHLPTQTFHSIDLALCTPALLPFLNLTVDGNLHISDNFPLIITDNRHNYANHYYSPKYVYNAADWQKFRSLTDITSDIIDNHTVDEALENIISIIKTAADYSIPLAKGTRRRQYKPWWNYLGQQAYKARQKA</sequence>
<accession>A0A4Y2FRE9</accession>
<dbReference type="AlphaFoldDB" id="A0A4Y2FRE9"/>
<proteinExistence type="predicted"/>
<organism evidence="2 3">
    <name type="scientific">Araneus ventricosus</name>
    <name type="common">Orbweaver spider</name>
    <name type="synonym">Epeira ventricosa</name>
    <dbReference type="NCBI Taxonomy" id="182803"/>
    <lineage>
        <taxon>Eukaryota</taxon>
        <taxon>Metazoa</taxon>
        <taxon>Ecdysozoa</taxon>
        <taxon>Arthropoda</taxon>
        <taxon>Chelicerata</taxon>
        <taxon>Arachnida</taxon>
        <taxon>Araneae</taxon>
        <taxon>Araneomorphae</taxon>
        <taxon>Entelegynae</taxon>
        <taxon>Araneoidea</taxon>
        <taxon>Araneidae</taxon>
        <taxon>Araneus</taxon>
    </lineage>
</organism>
<feature type="domain" description="Endonuclease/exonuclease/phosphatase" evidence="1">
    <location>
        <begin position="96"/>
        <end position="205"/>
    </location>
</feature>